<keyword evidence="5" id="KW-1278">Translocase</keyword>
<dbReference type="GO" id="GO:0016887">
    <property type="term" value="F:ATP hydrolysis activity"/>
    <property type="evidence" value="ECO:0007669"/>
    <property type="project" value="InterPro"/>
</dbReference>
<evidence type="ECO:0000256" key="1">
    <source>
        <dbReference type="ARBA" id="ARBA00004141"/>
    </source>
</evidence>
<dbReference type="SUPFAM" id="SSF81665">
    <property type="entry name" value="Calcium ATPase, transmembrane domain M"/>
    <property type="match status" value="1"/>
</dbReference>
<dbReference type="PROSITE" id="PS00154">
    <property type="entry name" value="ATPASE_E1_E2"/>
    <property type="match status" value="1"/>
</dbReference>
<dbReference type="SFLD" id="SFLDG00002">
    <property type="entry name" value="C1.7:_P-type_atpase_like"/>
    <property type="match status" value="1"/>
</dbReference>
<dbReference type="EMBL" id="PSYR01000001">
    <property type="protein sequence ID" value="RCN58789.1"/>
    <property type="molecule type" value="Genomic_DNA"/>
</dbReference>
<dbReference type="InterPro" id="IPR006068">
    <property type="entry name" value="ATPase_P-typ_cation-transptr_C"/>
</dbReference>
<comment type="caution">
    <text evidence="11">The sequence shown here is derived from an EMBL/GenBank/DDBJ whole genome shotgun (WGS) entry which is preliminary data.</text>
</comment>
<sequence>MSGQGVRDRALSPEEALRRRREDGDNVLPGSRSRPLWALAMGVVAEPMFQMLLVAGGVYLALGNRAEALFLLGFVCIVIAITVIQERKTERALEALRDLSAPRARVIRGEDELYVPAREVVRGDVLILHEGDRVPADALLLEGHLVADESLLTGESVPIAKTPGPADAPLGVPGGGNAAALFAGTVITKGRGVALVCAIATATAVGRIGQSLATAQERPSGLQSASRRLIRDLTIAGLTLAAAQILLSWRWGGRPFLDSLLSGIALAMAILPEEIPVILTVFLALGAWRLSQQKVLTRQVAAVETLGAIGVLAVDKTGTLTENRMEVAELTANGADFRVDGEAPPDLLDELIETMRLATPDDPFDPMERAIYRFARRWGPRPRAQANREYVYEISPALLAVTHVYARQDGLKMLAAKGAPETVSALCDLSPSEHRRVNDRVTAMAGRGLRVLGVAKGELHGPRPAAQQDLHLAFVGLVGFLDPPRPAVPPALAECRAAGVRVIMMTGDHALTARAIAVRVGLSKQPDVITGSEIATLSDDALHKRLRHVDICARLQPEQKLRLVQSLKESGVVVAMTGDGVNDAPALKAADVGVAMGERGTDVAREAADLVLLDDSFASIVAAIRQGRRIYDNIGKATRFVFAVHVPIISLVIVPVLMHSPTLLQPAHIVLLELLIDPSCSVVFEAEPASADIMTRPPRPLTATPFGASQLGFASAQGAGIAAWLLAGNHMMIAYGLTASQSLLPLFASLVLGSLLLIATNRDLSRPFYRRAGGHNPWLPFVSFAAVAILILIVAVPALRRLMAFSWVGPIQIAYVATLLAGIGLWLEGLRRLYGRRLVSCARR</sequence>
<reference evidence="11 12" key="1">
    <citation type="submission" date="2018-02" db="EMBL/GenBank/DDBJ databases">
        <title>Insights into the biology of acidophilic members of the Acidiferrobacteraceae family derived from comparative genomic analyses.</title>
        <authorList>
            <person name="Issotta F."/>
            <person name="Thyssen C."/>
            <person name="Mena C."/>
            <person name="Moya A."/>
            <person name="Bellenberg S."/>
            <person name="Sproer C."/>
            <person name="Covarrubias P.C."/>
            <person name="Sand W."/>
            <person name="Quatrini R."/>
            <person name="Vera M."/>
        </authorList>
    </citation>
    <scope>NUCLEOTIDE SEQUENCE [LARGE SCALE GENOMIC DNA]</scope>
    <source>
        <strain evidence="12">m-1</strain>
    </source>
</reference>
<dbReference type="Pfam" id="PF00122">
    <property type="entry name" value="E1-E2_ATPase"/>
    <property type="match status" value="1"/>
</dbReference>
<feature type="transmembrane region" description="Helical" evidence="9">
    <location>
        <begin position="778"/>
        <end position="799"/>
    </location>
</feature>
<dbReference type="InterPro" id="IPR008250">
    <property type="entry name" value="ATPase_P-typ_transduc_dom_A_sf"/>
</dbReference>
<keyword evidence="3" id="KW-0547">Nucleotide-binding</keyword>
<dbReference type="AlphaFoldDB" id="A0A368HK03"/>
<dbReference type="InterPro" id="IPR023299">
    <property type="entry name" value="ATPase_P-typ_cyto_dom_N"/>
</dbReference>
<feature type="transmembrane region" description="Helical" evidence="9">
    <location>
        <begin position="36"/>
        <end position="62"/>
    </location>
</feature>
<dbReference type="GO" id="GO:0016020">
    <property type="term" value="C:membrane"/>
    <property type="evidence" value="ECO:0007669"/>
    <property type="project" value="UniProtKB-SubCell"/>
</dbReference>
<evidence type="ECO:0000256" key="4">
    <source>
        <dbReference type="ARBA" id="ARBA00022840"/>
    </source>
</evidence>
<evidence type="ECO:0000256" key="5">
    <source>
        <dbReference type="ARBA" id="ARBA00022967"/>
    </source>
</evidence>
<dbReference type="PRINTS" id="PR00120">
    <property type="entry name" value="HATPASE"/>
</dbReference>
<dbReference type="InterPro" id="IPR044492">
    <property type="entry name" value="P_typ_ATPase_HD_dom"/>
</dbReference>
<dbReference type="Gene3D" id="3.40.50.1000">
    <property type="entry name" value="HAD superfamily/HAD-like"/>
    <property type="match status" value="2"/>
</dbReference>
<evidence type="ECO:0000256" key="9">
    <source>
        <dbReference type="SAM" id="Phobius"/>
    </source>
</evidence>
<dbReference type="InterPro" id="IPR018303">
    <property type="entry name" value="ATPase_P-typ_P_site"/>
</dbReference>
<dbReference type="SFLD" id="SFLDF00027">
    <property type="entry name" value="p-type_atpase"/>
    <property type="match status" value="1"/>
</dbReference>
<feature type="transmembrane region" description="Helical" evidence="9">
    <location>
        <begin position="233"/>
        <end position="252"/>
    </location>
</feature>
<comment type="subcellular location">
    <subcellularLocation>
        <location evidence="1">Membrane</location>
        <topology evidence="1">Multi-pass membrane protein</topology>
    </subcellularLocation>
</comment>
<feature type="transmembrane region" description="Helical" evidence="9">
    <location>
        <begin position="68"/>
        <end position="84"/>
    </location>
</feature>
<dbReference type="PANTHER" id="PTHR42861">
    <property type="entry name" value="CALCIUM-TRANSPORTING ATPASE"/>
    <property type="match status" value="1"/>
</dbReference>
<dbReference type="Pfam" id="PF00690">
    <property type="entry name" value="Cation_ATPase_N"/>
    <property type="match status" value="1"/>
</dbReference>
<evidence type="ECO:0000256" key="7">
    <source>
        <dbReference type="ARBA" id="ARBA00023136"/>
    </source>
</evidence>
<dbReference type="Gene3D" id="3.40.1110.10">
    <property type="entry name" value="Calcium-transporting ATPase, cytoplasmic domain N"/>
    <property type="match status" value="2"/>
</dbReference>
<dbReference type="InterPro" id="IPR059000">
    <property type="entry name" value="ATPase_P-type_domA"/>
</dbReference>
<dbReference type="Proteomes" id="UP000253250">
    <property type="component" value="Unassembled WGS sequence"/>
</dbReference>
<dbReference type="InterPro" id="IPR023298">
    <property type="entry name" value="ATPase_P-typ_TM_dom_sf"/>
</dbReference>
<keyword evidence="12" id="KW-1185">Reference proteome</keyword>
<dbReference type="SUPFAM" id="SSF56784">
    <property type="entry name" value="HAD-like"/>
    <property type="match status" value="1"/>
</dbReference>
<dbReference type="Gene3D" id="1.20.1110.10">
    <property type="entry name" value="Calcium-transporting ATPase, transmembrane domain"/>
    <property type="match status" value="2"/>
</dbReference>
<evidence type="ECO:0000313" key="12">
    <source>
        <dbReference type="Proteomes" id="UP000253250"/>
    </source>
</evidence>
<dbReference type="NCBIfam" id="TIGR01494">
    <property type="entry name" value="ATPase_P-type"/>
    <property type="match status" value="2"/>
</dbReference>
<keyword evidence="4" id="KW-0067">ATP-binding</keyword>
<feature type="region of interest" description="Disordered" evidence="8">
    <location>
        <begin position="1"/>
        <end position="27"/>
    </location>
</feature>
<dbReference type="InterPro" id="IPR004014">
    <property type="entry name" value="ATPase_P-typ_cation-transptr_N"/>
</dbReference>
<dbReference type="SFLD" id="SFLDS00003">
    <property type="entry name" value="Haloacid_Dehalogenase"/>
    <property type="match status" value="1"/>
</dbReference>
<feature type="transmembrane region" description="Helical" evidence="9">
    <location>
        <begin position="805"/>
        <end position="827"/>
    </location>
</feature>
<gene>
    <name evidence="11" type="ORF">C4900_03240</name>
</gene>
<dbReference type="GO" id="GO:0015662">
    <property type="term" value="F:P-type ion transporter activity"/>
    <property type="evidence" value="ECO:0007669"/>
    <property type="project" value="UniProtKB-ARBA"/>
</dbReference>
<dbReference type="PRINTS" id="PR00119">
    <property type="entry name" value="CATATPASE"/>
</dbReference>
<evidence type="ECO:0000256" key="8">
    <source>
        <dbReference type="SAM" id="MobiDB-lite"/>
    </source>
</evidence>
<keyword evidence="7 9" id="KW-0472">Membrane</keyword>
<proteinExistence type="predicted"/>
<evidence type="ECO:0000313" key="11">
    <source>
        <dbReference type="EMBL" id="RCN58789.1"/>
    </source>
</evidence>
<dbReference type="GO" id="GO:0005524">
    <property type="term" value="F:ATP binding"/>
    <property type="evidence" value="ECO:0007669"/>
    <property type="project" value="UniProtKB-KW"/>
</dbReference>
<protein>
    <submittedName>
        <fullName evidence="11">Cation-translocating P-type ATPase</fullName>
    </submittedName>
</protein>
<keyword evidence="2 9" id="KW-0812">Transmembrane</keyword>
<dbReference type="InterPro" id="IPR036412">
    <property type="entry name" value="HAD-like_sf"/>
</dbReference>
<accession>A0A368HK03</accession>
<keyword evidence="6 9" id="KW-1133">Transmembrane helix</keyword>
<dbReference type="OrthoDB" id="9814270at2"/>
<organism evidence="11 12">
    <name type="scientific">Acidiferrobacter thiooxydans</name>
    <dbReference type="NCBI Taxonomy" id="163359"/>
    <lineage>
        <taxon>Bacteria</taxon>
        <taxon>Pseudomonadati</taxon>
        <taxon>Pseudomonadota</taxon>
        <taxon>Gammaproteobacteria</taxon>
        <taxon>Acidiferrobacterales</taxon>
        <taxon>Acidiferrobacteraceae</taxon>
        <taxon>Acidiferrobacter</taxon>
    </lineage>
</organism>
<evidence type="ECO:0000256" key="2">
    <source>
        <dbReference type="ARBA" id="ARBA00022692"/>
    </source>
</evidence>
<feature type="transmembrane region" description="Helical" evidence="9">
    <location>
        <begin position="264"/>
        <end position="288"/>
    </location>
</feature>
<dbReference type="InterPro" id="IPR001757">
    <property type="entry name" value="P_typ_ATPase"/>
</dbReference>
<dbReference type="SMART" id="SM00831">
    <property type="entry name" value="Cation_ATPase_N"/>
    <property type="match status" value="1"/>
</dbReference>
<dbReference type="Pfam" id="PF00702">
    <property type="entry name" value="Hydrolase"/>
    <property type="match status" value="1"/>
</dbReference>
<feature type="domain" description="Cation-transporting P-type ATPase N-terminal" evidence="10">
    <location>
        <begin position="1"/>
        <end position="64"/>
    </location>
</feature>
<dbReference type="Gene3D" id="2.70.150.10">
    <property type="entry name" value="Calcium-transporting ATPase, cytoplasmic transduction domain A"/>
    <property type="match status" value="1"/>
</dbReference>
<evidence type="ECO:0000256" key="3">
    <source>
        <dbReference type="ARBA" id="ARBA00022741"/>
    </source>
</evidence>
<feature type="transmembrane region" description="Helical" evidence="9">
    <location>
        <begin position="637"/>
        <end position="658"/>
    </location>
</feature>
<evidence type="ECO:0000259" key="10">
    <source>
        <dbReference type="SMART" id="SM00831"/>
    </source>
</evidence>
<dbReference type="SUPFAM" id="SSF81653">
    <property type="entry name" value="Calcium ATPase, transduction domain A"/>
    <property type="match status" value="1"/>
</dbReference>
<feature type="transmembrane region" description="Helical" evidence="9">
    <location>
        <begin position="733"/>
        <end position="758"/>
    </location>
</feature>
<evidence type="ECO:0000256" key="6">
    <source>
        <dbReference type="ARBA" id="ARBA00022989"/>
    </source>
</evidence>
<name>A0A368HK03_9GAMM</name>
<dbReference type="Pfam" id="PF00689">
    <property type="entry name" value="Cation_ATPase_C"/>
    <property type="match status" value="1"/>
</dbReference>
<dbReference type="InterPro" id="IPR023214">
    <property type="entry name" value="HAD_sf"/>
</dbReference>
<feature type="compositionally biased region" description="Basic and acidic residues" evidence="8">
    <location>
        <begin position="1"/>
        <end position="24"/>
    </location>
</feature>
<dbReference type="RefSeq" id="WP_114282301.1">
    <property type="nucleotide sequence ID" value="NZ_PSYR01000001.1"/>
</dbReference>